<proteinExistence type="predicted"/>
<accession>A0AAV2ABK5</accession>
<sequence length="34" mass="3832">MLSLVNILFVFNPLKLTEVGLIEFETHLVGLTET</sequence>
<evidence type="ECO:0000313" key="1">
    <source>
        <dbReference type="EMBL" id="CAL1281379.1"/>
    </source>
</evidence>
<protein>
    <submittedName>
        <fullName evidence="1">Uncharacterized protein</fullName>
    </submittedName>
</protein>
<dbReference type="EMBL" id="CAXIEN010000142">
    <property type="protein sequence ID" value="CAL1281379.1"/>
    <property type="molecule type" value="Genomic_DNA"/>
</dbReference>
<gene>
    <name evidence="1" type="ORF">LARSCL_LOCUS11530</name>
</gene>
<reference evidence="1 2" key="1">
    <citation type="submission" date="2024-04" db="EMBL/GenBank/DDBJ databases">
        <authorList>
            <person name="Rising A."/>
            <person name="Reimegard J."/>
            <person name="Sonavane S."/>
            <person name="Akerstrom W."/>
            <person name="Nylinder S."/>
            <person name="Hedman E."/>
            <person name="Kallberg Y."/>
        </authorList>
    </citation>
    <scope>NUCLEOTIDE SEQUENCE [LARGE SCALE GENOMIC DNA]</scope>
</reference>
<dbReference type="Proteomes" id="UP001497382">
    <property type="component" value="Unassembled WGS sequence"/>
</dbReference>
<name>A0AAV2ABK5_9ARAC</name>
<evidence type="ECO:0000313" key="2">
    <source>
        <dbReference type="Proteomes" id="UP001497382"/>
    </source>
</evidence>
<comment type="caution">
    <text evidence="1">The sequence shown here is derived from an EMBL/GenBank/DDBJ whole genome shotgun (WGS) entry which is preliminary data.</text>
</comment>
<organism evidence="1 2">
    <name type="scientific">Larinioides sclopetarius</name>
    <dbReference type="NCBI Taxonomy" id="280406"/>
    <lineage>
        <taxon>Eukaryota</taxon>
        <taxon>Metazoa</taxon>
        <taxon>Ecdysozoa</taxon>
        <taxon>Arthropoda</taxon>
        <taxon>Chelicerata</taxon>
        <taxon>Arachnida</taxon>
        <taxon>Araneae</taxon>
        <taxon>Araneomorphae</taxon>
        <taxon>Entelegynae</taxon>
        <taxon>Araneoidea</taxon>
        <taxon>Araneidae</taxon>
        <taxon>Larinioides</taxon>
    </lineage>
</organism>
<dbReference type="AlphaFoldDB" id="A0AAV2ABK5"/>
<keyword evidence="2" id="KW-1185">Reference proteome</keyword>